<dbReference type="EMBL" id="JAEHSL010000014">
    <property type="protein sequence ID" value="MBI6182036.1"/>
    <property type="molecule type" value="Genomic_DNA"/>
</dbReference>
<proteinExistence type="predicted"/>
<comment type="caution">
    <text evidence="1">The sequence shown here is derived from an EMBL/GenBank/DDBJ whole genome shotgun (WGS) entry which is preliminary data.</text>
</comment>
<gene>
    <name evidence="1" type="ORF">JEQ07_16740</name>
</gene>
<dbReference type="Proteomes" id="UP000639004">
    <property type="component" value="Unassembled WGS sequence"/>
</dbReference>
<keyword evidence="2" id="KW-1185">Reference proteome</keyword>
<name>A0ABS0TXJ9_SERPR</name>
<protein>
    <submittedName>
        <fullName evidence="1">Uncharacterized protein</fullName>
    </submittedName>
</protein>
<sequence length="470" mass="51927">MKKYFEWSINSDVIYDESYESQGVVGGYTGFNKANNSSFIMNSPGNTLVLRAELTYQNQPFALQWPETYYNDGIDLITIKKGNFFFIANAHENLNFSDVIIGNCSTNIDSSVIKTSPHNTVNIKVYDFFCISGYVSVNLGDINLNLFSASNLNITPSGRLIFLGNVNLTLSESSRLNVDTITEFNIKNKKNSIFLIDQSIVTIKTNTFSFDDSDDSDGSVCDNLSVYAKNNSRFNFKSEITFFNGLLTLAEDTAIILFCADSYDIIQITNTVFSISKGNPIMQFSPLSEGQSFFDFLTPSITYPEGMFNFITTSGINEGVFIMDNIGNDMQFNAVLSKGLITINGMPVRKEQLVNRYIDNDLYISLSDDNIVANIQLVSSLCAATTKISYRCDTVLNLTNSKGKPLYNQQVDLSLVGSLRISSDNPVFSDNNGNVTIVTTGTRNQGNGITPSGTLRASVGGYIHKDIPLQ</sequence>
<organism evidence="1 2">
    <name type="scientific">Serratia proteamaculans</name>
    <dbReference type="NCBI Taxonomy" id="28151"/>
    <lineage>
        <taxon>Bacteria</taxon>
        <taxon>Pseudomonadati</taxon>
        <taxon>Pseudomonadota</taxon>
        <taxon>Gammaproteobacteria</taxon>
        <taxon>Enterobacterales</taxon>
        <taxon>Yersiniaceae</taxon>
        <taxon>Serratia</taxon>
    </lineage>
</organism>
<dbReference type="RefSeq" id="WP_198642384.1">
    <property type="nucleotide sequence ID" value="NZ_JAEHSL010000014.1"/>
</dbReference>
<reference evidence="1 2" key="1">
    <citation type="submission" date="2020-12" db="EMBL/GenBank/DDBJ databases">
        <title>Enhanced detection system for hospital associated transmission using whole genome sequencing surveillance.</title>
        <authorList>
            <person name="Harrison L.H."/>
            <person name="Van Tyne D."/>
            <person name="Marsh J.W."/>
            <person name="Griffith M.P."/>
            <person name="Snyder D.J."/>
            <person name="Cooper V.S."/>
            <person name="Mustapha M."/>
        </authorList>
    </citation>
    <scope>NUCLEOTIDE SEQUENCE [LARGE SCALE GENOMIC DNA]</scope>
    <source>
        <strain evidence="1 2">SER00238</strain>
    </source>
</reference>
<accession>A0ABS0TXJ9</accession>
<evidence type="ECO:0000313" key="2">
    <source>
        <dbReference type="Proteomes" id="UP000639004"/>
    </source>
</evidence>
<evidence type="ECO:0000313" key="1">
    <source>
        <dbReference type="EMBL" id="MBI6182036.1"/>
    </source>
</evidence>